<keyword evidence="2" id="KW-0032">Aminotransferase</keyword>
<gene>
    <name evidence="2" type="ORF">B2A_07368</name>
</gene>
<feature type="non-terminal residue" evidence="2">
    <location>
        <position position="77"/>
    </location>
</feature>
<dbReference type="GO" id="GO:0030170">
    <property type="term" value="F:pyridoxal phosphate binding"/>
    <property type="evidence" value="ECO:0007669"/>
    <property type="project" value="InterPro"/>
</dbReference>
<evidence type="ECO:0000256" key="1">
    <source>
        <dbReference type="ARBA" id="ARBA00008954"/>
    </source>
</evidence>
<reference evidence="2" key="2">
    <citation type="journal article" date="2014" name="ISME J.">
        <title>Microbial stratification in low pH oxic and suboxic macroscopic growths along an acid mine drainage.</title>
        <authorList>
            <person name="Mendez-Garcia C."/>
            <person name="Mesa V."/>
            <person name="Sprenger R.R."/>
            <person name="Richter M."/>
            <person name="Diez M.S."/>
            <person name="Solano J."/>
            <person name="Bargiela R."/>
            <person name="Golyshina O.V."/>
            <person name="Manteca A."/>
            <person name="Ramos J.L."/>
            <person name="Gallego J.R."/>
            <person name="Llorente I."/>
            <person name="Martins Dos Santos V.A."/>
            <person name="Jensen O.N."/>
            <person name="Pelaez A.I."/>
            <person name="Sanchez J."/>
            <person name="Ferrer M."/>
        </authorList>
    </citation>
    <scope>NUCLEOTIDE SEQUENCE</scope>
</reference>
<dbReference type="EMBL" id="AUZZ01005270">
    <property type="protein sequence ID" value="EQD50257.1"/>
    <property type="molecule type" value="Genomic_DNA"/>
</dbReference>
<comment type="caution">
    <text evidence="2">The sequence shown here is derived from an EMBL/GenBank/DDBJ whole genome shotgun (WGS) entry which is preliminary data.</text>
</comment>
<dbReference type="InterPro" id="IPR005814">
    <property type="entry name" value="Aminotrans_3"/>
</dbReference>
<sequence length="77" mass="8166">VRQARTLPYAAPGFATPTRAEVSRALLGVLPKGLDRFFFSTSGTEANEAALKIARVATGRPKIVARHRSYHGATAGS</sequence>
<dbReference type="Pfam" id="PF00202">
    <property type="entry name" value="Aminotran_3"/>
    <property type="match status" value="1"/>
</dbReference>
<proteinExistence type="inferred from homology"/>
<name>T1A034_9ZZZZ</name>
<evidence type="ECO:0000313" key="2">
    <source>
        <dbReference type="EMBL" id="EQD50257.1"/>
    </source>
</evidence>
<dbReference type="Gene3D" id="3.40.640.10">
    <property type="entry name" value="Type I PLP-dependent aspartate aminotransferase-like (Major domain)"/>
    <property type="match status" value="1"/>
</dbReference>
<dbReference type="AlphaFoldDB" id="T1A034"/>
<organism evidence="2">
    <name type="scientific">mine drainage metagenome</name>
    <dbReference type="NCBI Taxonomy" id="410659"/>
    <lineage>
        <taxon>unclassified sequences</taxon>
        <taxon>metagenomes</taxon>
        <taxon>ecological metagenomes</taxon>
    </lineage>
</organism>
<feature type="non-terminal residue" evidence="2">
    <location>
        <position position="1"/>
    </location>
</feature>
<reference evidence="2" key="1">
    <citation type="submission" date="2013-08" db="EMBL/GenBank/DDBJ databases">
        <authorList>
            <person name="Mendez C."/>
            <person name="Richter M."/>
            <person name="Ferrer M."/>
            <person name="Sanchez J."/>
        </authorList>
    </citation>
    <scope>NUCLEOTIDE SEQUENCE</scope>
</reference>
<keyword evidence="2" id="KW-0808">Transferase</keyword>
<accession>T1A034</accession>
<comment type="similarity">
    <text evidence="1">Belongs to the class-III pyridoxal-phosphate-dependent aminotransferase family.</text>
</comment>
<keyword evidence="2" id="KW-0413">Isomerase</keyword>
<dbReference type="SUPFAM" id="SSF53383">
    <property type="entry name" value="PLP-dependent transferases"/>
    <property type="match status" value="1"/>
</dbReference>
<dbReference type="PANTHER" id="PTHR43094:SF1">
    <property type="entry name" value="AMINOTRANSFERASE CLASS-III"/>
    <property type="match status" value="1"/>
</dbReference>
<dbReference type="GO" id="GO:0005829">
    <property type="term" value="C:cytosol"/>
    <property type="evidence" value="ECO:0007669"/>
    <property type="project" value="TreeGrafter"/>
</dbReference>
<protein>
    <submittedName>
        <fullName evidence="2">Aminotransferase class-III</fullName>
        <ecNumber evidence="2">5.4.3.8</ecNumber>
    </submittedName>
</protein>
<dbReference type="InterPro" id="IPR015424">
    <property type="entry name" value="PyrdxlP-dep_Trfase"/>
</dbReference>
<dbReference type="PANTHER" id="PTHR43094">
    <property type="entry name" value="AMINOTRANSFERASE"/>
    <property type="match status" value="1"/>
</dbReference>
<dbReference type="InterPro" id="IPR015421">
    <property type="entry name" value="PyrdxlP-dep_Trfase_major"/>
</dbReference>
<dbReference type="GO" id="GO:0008483">
    <property type="term" value="F:transaminase activity"/>
    <property type="evidence" value="ECO:0007669"/>
    <property type="project" value="UniProtKB-KW"/>
</dbReference>
<dbReference type="GO" id="GO:0042286">
    <property type="term" value="F:glutamate-1-semialdehyde 2,1-aminomutase activity"/>
    <property type="evidence" value="ECO:0007669"/>
    <property type="project" value="UniProtKB-EC"/>
</dbReference>
<dbReference type="EC" id="5.4.3.8" evidence="2"/>